<dbReference type="InterPro" id="IPR012337">
    <property type="entry name" value="RNaseH-like_sf"/>
</dbReference>
<dbReference type="EMBL" id="CM001880">
    <property type="protein sequence ID" value="EOX97968.1"/>
    <property type="molecule type" value="Genomic_DNA"/>
</dbReference>
<dbReference type="InterPro" id="IPR042086">
    <property type="entry name" value="MeTrfase_capping"/>
</dbReference>
<dbReference type="PANTHER" id="PTHR42648">
    <property type="entry name" value="TRANSPOSASE, PUTATIVE-RELATED"/>
    <property type="match status" value="1"/>
</dbReference>
<sequence length="272" mass="31136">MLVSIPKTFKSKVAALEESKDLTMMTLQELVNAFQAFEVRRQISLEERTKIALQARLKEKIVLHHSNRKSPSEKKDKEKTATSNQRQQAEATNTVVYLQNTLPKRALNKMTPYEAWHHVKPAVDHLRIFGNIFYIHALEAKRSKLEPRAEVQVARNIKFDENAKWNWESNLVETTNNRILGSGSLPEAVSNGSVSVIVSGYLLQIPMHLEYRNTSSSVCIAGSCKKLLSLINRTIRAVAESLLENHFTGLNMDDLFERFAKKRAKYLERERC</sequence>
<proteinExistence type="predicted"/>
<evidence type="ECO:0000313" key="3">
    <source>
        <dbReference type="Proteomes" id="UP000026915"/>
    </source>
</evidence>
<evidence type="ECO:0000256" key="1">
    <source>
        <dbReference type="SAM" id="MobiDB-lite"/>
    </source>
</evidence>
<dbReference type="eggNOG" id="KOG0017">
    <property type="taxonomic scope" value="Eukaryota"/>
</dbReference>
<gene>
    <name evidence="2" type="ORF">TCM_006847</name>
</gene>
<reference evidence="2 3" key="1">
    <citation type="journal article" date="2013" name="Genome Biol.">
        <title>The genome sequence of the most widely cultivated cacao type and its use to identify candidate genes regulating pod color.</title>
        <authorList>
            <person name="Motamayor J.C."/>
            <person name="Mockaitis K."/>
            <person name="Schmutz J."/>
            <person name="Haiminen N."/>
            <person name="Iii D.L."/>
            <person name="Cornejo O."/>
            <person name="Findley S.D."/>
            <person name="Zheng P."/>
            <person name="Utro F."/>
            <person name="Royaert S."/>
            <person name="Saski C."/>
            <person name="Jenkins J."/>
            <person name="Podicheti R."/>
            <person name="Zhao M."/>
            <person name="Scheffler B.E."/>
            <person name="Stack J.C."/>
            <person name="Feltus F.A."/>
            <person name="Mustiga G.M."/>
            <person name="Amores F."/>
            <person name="Phillips W."/>
            <person name="Marelli J.P."/>
            <person name="May G.D."/>
            <person name="Shapiro H."/>
            <person name="Ma J."/>
            <person name="Bustamante C.D."/>
            <person name="Schnell R.J."/>
            <person name="Main D."/>
            <person name="Gilbert D."/>
            <person name="Parida L."/>
            <person name="Kuhn D.N."/>
        </authorList>
    </citation>
    <scope>NUCLEOTIDE SEQUENCE [LARGE SCALE GENOMIC DNA]</scope>
    <source>
        <strain evidence="3">cv. Matina 1-6</strain>
    </source>
</reference>
<dbReference type="Gramene" id="EOX97968">
    <property type="protein sequence ID" value="EOX97968"/>
    <property type="gene ID" value="TCM_006847"/>
</dbReference>
<keyword evidence="3" id="KW-1185">Reference proteome</keyword>
<protein>
    <submittedName>
        <fullName evidence="2">Uncharacterized protein</fullName>
    </submittedName>
</protein>
<dbReference type="HOGENOM" id="CLU_1024552_0_0_1"/>
<dbReference type="PANTHER" id="PTHR42648:SF18">
    <property type="entry name" value="RETROTRANSPOSON, UNCLASSIFIED-LIKE PROTEIN"/>
    <property type="match status" value="1"/>
</dbReference>
<feature type="region of interest" description="Disordered" evidence="1">
    <location>
        <begin position="63"/>
        <end position="92"/>
    </location>
</feature>
<organism evidence="2 3">
    <name type="scientific">Theobroma cacao</name>
    <name type="common">Cacao</name>
    <name type="synonym">Cocoa</name>
    <dbReference type="NCBI Taxonomy" id="3641"/>
    <lineage>
        <taxon>Eukaryota</taxon>
        <taxon>Viridiplantae</taxon>
        <taxon>Streptophyta</taxon>
        <taxon>Embryophyta</taxon>
        <taxon>Tracheophyta</taxon>
        <taxon>Spermatophyta</taxon>
        <taxon>Magnoliopsida</taxon>
        <taxon>eudicotyledons</taxon>
        <taxon>Gunneridae</taxon>
        <taxon>Pentapetalae</taxon>
        <taxon>rosids</taxon>
        <taxon>malvids</taxon>
        <taxon>Malvales</taxon>
        <taxon>Malvaceae</taxon>
        <taxon>Byttnerioideae</taxon>
        <taxon>Theobroma</taxon>
    </lineage>
</organism>
<evidence type="ECO:0000313" key="2">
    <source>
        <dbReference type="EMBL" id="EOX97968.1"/>
    </source>
</evidence>
<feature type="compositionally biased region" description="Basic and acidic residues" evidence="1">
    <location>
        <begin position="70"/>
        <end position="80"/>
    </location>
</feature>
<name>A0A061E6Q6_THECC</name>
<dbReference type="AlphaFoldDB" id="A0A061E6Q6"/>
<dbReference type="InParanoid" id="A0A061E6Q6"/>
<accession>A0A061E6Q6</accession>
<dbReference type="InterPro" id="IPR039537">
    <property type="entry name" value="Retrotran_Ty1/copia-like"/>
</dbReference>
<feature type="compositionally biased region" description="Polar residues" evidence="1">
    <location>
        <begin position="81"/>
        <end position="92"/>
    </location>
</feature>
<dbReference type="SUPFAM" id="SSF53098">
    <property type="entry name" value="Ribonuclease H-like"/>
    <property type="match status" value="1"/>
</dbReference>
<dbReference type="Gene3D" id="1.10.1200.270">
    <property type="entry name" value="Methyltransferase, alpha-helical capping domain"/>
    <property type="match status" value="1"/>
</dbReference>
<dbReference type="Proteomes" id="UP000026915">
    <property type="component" value="Chromosome 2"/>
</dbReference>